<keyword evidence="1" id="KW-1133">Transmembrane helix</keyword>
<keyword evidence="1" id="KW-0812">Transmembrane</keyword>
<accession>A0A2W4RQZ1</accession>
<dbReference type="EMBL" id="QJPH01000127">
    <property type="protein sequence ID" value="PZN85303.1"/>
    <property type="molecule type" value="Genomic_DNA"/>
</dbReference>
<dbReference type="Proteomes" id="UP000249396">
    <property type="component" value="Unassembled WGS sequence"/>
</dbReference>
<name>A0A2W4RQZ1_9GAMM</name>
<reference evidence="2 3" key="1">
    <citation type="journal article" date="2018" name="Aquat. Microb. Ecol.">
        <title>Gammaproteobacterial methanotrophs dominate.</title>
        <authorList>
            <person name="Rissanen A.J."/>
            <person name="Saarenheimo J."/>
            <person name="Tiirola M."/>
            <person name="Peura S."/>
            <person name="Aalto S.L."/>
            <person name="Karvinen A."/>
            <person name="Nykanen H."/>
        </authorList>
    </citation>
    <scope>NUCLEOTIDE SEQUENCE [LARGE SCALE GENOMIC DNA]</scope>
    <source>
        <strain evidence="2">AMbin10</strain>
    </source>
</reference>
<comment type="caution">
    <text evidence="2">The sequence shown here is derived from an EMBL/GenBank/DDBJ whole genome shotgun (WGS) entry which is preliminary data.</text>
</comment>
<feature type="transmembrane region" description="Helical" evidence="1">
    <location>
        <begin position="150"/>
        <end position="167"/>
    </location>
</feature>
<feature type="transmembrane region" description="Helical" evidence="1">
    <location>
        <begin position="50"/>
        <end position="71"/>
    </location>
</feature>
<dbReference type="AlphaFoldDB" id="A0A2W4RQZ1"/>
<feature type="transmembrane region" description="Helical" evidence="1">
    <location>
        <begin position="83"/>
        <end position="114"/>
    </location>
</feature>
<feature type="transmembrane region" description="Helical" evidence="1">
    <location>
        <begin position="217"/>
        <end position="237"/>
    </location>
</feature>
<evidence type="ECO:0000256" key="1">
    <source>
        <dbReference type="SAM" id="Phobius"/>
    </source>
</evidence>
<protein>
    <submittedName>
        <fullName evidence="2">Uncharacterized protein</fullName>
    </submittedName>
</protein>
<sequence length="262" mass="29356">MANGIIRPGRVEPGSWKKWLRQGLELVWRFPLFWLALMGVLDYALRYGGIFQPILLLFTFSLGFNAAVAVDQEAGIASILQRFYALGSCATFFSLQIGAMVLALALPVLAFLLLTQDAMALMLNLRIPFNTLAELSEHLNHYLRDVGDGLFLWGGFAVVGYVFIYPLRTMGVEFPLALVYAVKAHFLNLREFIMIGVSCAVSVILADGYGLQFLEPLLYAFWMAVNYVMFREVFLGMGENCCHVKQRLPQLQPAVAVKCQQL</sequence>
<proteinExistence type="predicted"/>
<gene>
    <name evidence="2" type="ORF">DM484_01635</name>
</gene>
<feature type="transmembrane region" description="Helical" evidence="1">
    <location>
        <begin position="192"/>
        <end position="211"/>
    </location>
</feature>
<evidence type="ECO:0000313" key="2">
    <source>
        <dbReference type="EMBL" id="PZN85303.1"/>
    </source>
</evidence>
<organism evidence="2 3">
    <name type="scientific">Candidatus Methylumidiphilus alinenensis</name>
    <dbReference type="NCBI Taxonomy" id="2202197"/>
    <lineage>
        <taxon>Bacteria</taxon>
        <taxon>Pseudomonadati</taxon>
        <taxon>Pseudomonadota</taxon>
        <taxon>Gammaproteobacteria</taxon>
        <taxon>Methylococcales</taxon>
        <taxon>Candidatus Methylumidiphilus</taxon>
    </lineage>
</organism>
<feature type="transmembrane region" description="Helical" evidence="1">
    <location>
        <begin position="26"/>
        <end position="44"/>
    </location>
</feature>
<evidence type="ECO:0000313" key="3">
    <source>
        <dbReference type="Proteomes" id="UP000249396"/>
    </source>
</evidence>
<keyword evidence="1" id="KW-0472">Membrane</keyword>